<dbReference type="Gene3D" id="2.60.120.620">
    <property type="entry name" value="q2cbj1_9rhob like domain"/>
    <property type="match status" value="1"/>
</dbReference>
<gene>
    <name evidence="1" type="ORF">FALBO_3541</name>
</gene>
<dbReference type="Proteomes" id="UP000554235">
    <property type="component" value="Unassembled WGS sequence"/>
</dbReference>
<evidence type="ECO:0000313" key="2">
    <source>
        <dbReference type="Proteomes" id="UP000554235"/>
    </source>
</evidence>
<dbReference type="PANTHER" id="PTHR40128">
    <property type="entry name" value="EXPRESSED PROTEIN"/>
    <property type="match status" value="1"/>
</dbReference>
<dbReference type="EMBL" id="JAADYS010000460">
    <property type="protein sequence ID" value="KAF4469561.1"/>
    <property type="molecule type" value="Genomic_DNA"/>
</dbReference>
<name>A0A8H4PH38_9HYPO</name>
<dbReference type="SUPFAM" id="SSF51197">
    <property type="entry name" value="Clavaminate synthase-like"/>
    <property type="match status" value="1"/>
</dbReference>
<dbReference type="InterPro" id="IPR008775">
    <property type="entry name" value="Phytyl_CoA_dOase-like"/>
</dbReference>
<accession>A0A8H4PH38</accession>
<comment type="caution">
    <text evidence="1">The sequence shown here is derived from an EMBL/GenBank/DDBJ whole genome shotgun (WGS) entry which is preliminary data.</text>
</comment>
<dbReference type="AlphaFoldDB" id="A0A8H4PH38"/>
<sequence>MAQVATAQPTRHAFEEGYLVNDGTLTPEMIASLKPSYPSELIEDLRARYDKDGYLFMKGLLPRPDVLNCREACFKFLSPSGVLQPSSEPVDGIYNPENKGTDFPSIGAGPCLDNQIGPGSFASLAEKAHTETFYTEFANHPSLRGFVAKLKGWGDHTLLLNRSLLRNNTPHNNAIGVHYDQTFLRYGEPTSVTAWVPIGDIGLQGGGLIYLEGSDPLGRAIENDFNRKATECGMTEKERTDAFNANMMTTGWPGYGPIEFSKDNGGGKWLLTEYEAGDVVFHKPHMIHASTINKDPENRIRLGTDLRMKLDIEELT</sequence>
<reference evidence="1 2" key="1">
    <citation type="submission" date="2020-01" db="EMBL/GenBank/DDBJ databases">
        <title>Identification and distribution of gene clusters putatively required for synthesis of sphingolipid metabolism inhibitors in phylogenetically diverse species of the filamentous fungus Fusarium.</title>
        <authorList>
            <person name="Kim H.-S."/>
            <person name="Busman M."/>
            <person name="Brown D.W."/>
            <person name="Divon H."/>
            <person name="Uhlig S."/>
            <person name="Proctor R.H."/>
        </authorList>
    </citation>
    <scope>NUCLEOTIDE SEQUENCE [LARGE SCALE GENOMIC DNA]</scope>
    <source>
        <strain evidence="1 2">NRRL 20459</strain>
    </source>
</reference>
<dbReference type="PANTHER" id="PTHR40128:SF1">
    <property type="entry name" value="PHYTANOYL-COA HYDROXYLASE"/>
    <property type="match status" value="1"/>
</dbReference>
<proteinExistence type="predicted"/>
<evidence type="ECO:0000313" key="1">
    <source>
        <dbReference type="EMBL" id="KAF4469561.1"/>
    </source>
</evidence>
<organism evidence="1 2">
    <name type="scientific">Fusarium albosuccineum</name>
    <dbReference type="NCBI Taxonomy" id="1237068"/>
    <lineage>
        <taxon>Eukaryota</taxon>
        <taxon>Fungi</taxon>
        <taxon>Dikarya</taxon>
        <taxon>Ascomycota</taxon>
        <taxon>Pezizomycotina</taxon>
        <taxon>Sordariomycetes</taxon>
        <taxon>Hypocreomycetidae</taxon>
        <taxon>Hypocreales</taxon>
        <taxon>Nectriaceae</taxon>
        <taxon>Fusarium</taxon>
        <taxon>Fusarium decemcellulare species complex</taxon>
    </lineage>
</organism>
<dbReference type="Pfam" id="PF05721">
    <property type="entry name" value="PhyH"/>
    <property type="match status" value="1"/>
</dbReference>
<protein>
    <submittedName>
        <fullName evidence="1">Phytanoyl- hydroxylase</fullName>
    </submittedName>
</protein>
<dbReference type="OrthoDB" id="2328924at2759"/>
<keyword evidence="2" id="KW-1185">Reference proteome</keyword>